<feature type="repeat" description="ANK" evidence="3">
    <location>
        <begin position="141"/>
        <end position="164"/>
    </location>
</feature>
<dbReference type="Gene3D" id="1.25.40.20">
    <property type="entry name" value="Ankyrin repeat-containing domain"/>
    <property type="match status" value="4"/>
</dbReference>
<feature type="repeat" description="ANK" evidence="3">
    <location>
        <begin position="37"/>
        <end position="69"/>
    </location>
</feature>
<organism evidence="4 5">
    <name type="scientific">Penaeus vannamei</name>
    <name type="common">Whiteleg shrimp</name>
    <name type="synonym">Litopenaeus vannamei</name>
    <dbReference type="NCBI Taxonomy" id="6689"/>
    <lineage>
        <taxon>Eukaryota</taxon>
        <taxon>Metazoa</taxon>
        <taxon>Ecdysozoa</taxon>
        <taxon>Arthropoda</taxon>
        <taxon>Crustacea</taxon>
        <taxon>Multicrustacea</taxon>
        <taxon>Malacostraca</taxon>
        <taxon>Eumalacostraca</taxon>
        <taxon>Eucarida</taxon>
        <taxon>Decapoda</taxon>
        <taxon>Dendrobranchiata</taxon>
        <taxon>Penaeoidea</taxon>
        <taxon>Penaeidae</taxon>
        <taxon>Penaeus</taxon>
    </lineage>
</organism>
<gene>
    <name evidence="4" type="ORF">C7M84_022540</name>
</gene>
<comment type="caution">
    <text evidence="4">The sequence shown here is derived from an EMBL/GenBank/DDBJ whole genome shotgun (WGS) entry which is preliminary data.</text>
</comment>
<reference evidence="4 5" key="2">
    <citation type="submission" date="2019-01" db="EMBL/GenBank/DDBJ databases">
        <title>The decoding of complex shrimp genome reveals the adaptation for benthos swimmer, frequently molting mechanism and breeding impact on genome.</title>
        <authorList>
            <person name="Sun Y."/>
            <person name="Gao Y."/>
            <person name="Yu Y."/>
        </authorList>
    </citation>
    <scope>NUCLEOTIDE SEQUENCE [LARGE SCALE GENOMIC DNA]</scope>
    <source>
        <tissue evidence="4">Muscle</tissue>
    </source>
</reference>
<feature type="repeat" description="ANK" evidence="3">
    <location>
        <begin position="237"/>
        <end position="269"/>
    </location>
</feature>
<dbReference type="InterPro" id="IPR002110">
    <property type="entry name" value="Ankyrin_rpt"/>
</dbReference>
<dbReference type="PANTHER" id="PTHR24198">
    <property type="entry name" value="ANKYRIN REPEAT AND PROTEIN KINASE DOMAIN-CONTAINING PROTEIN"/>
    <property type="match status" value="1"/>
</dbReference>
<evidence type="ECO:0000256" key="2">
    <source>
        <dbReference type="ARBA" id="ARBA00023043"/>
    </source>
</evidence>
<keyword evidence="2 3" id="KW-0040">ANK repeat</keyword>
<name>A0A423U6D9_PENVA</name>
<evidence type="ECO:0000313" key="4">
    <source>
        <dbReference type="EMBL" id="ROT84273.1"/>
    </source>
</evidence>
<feature type="repeat" description="ANK" evidence="3">
    <location>
        <begin position="70"/>
        <end position="102"/>
    </location>
</feature>
<dbReference type="Pfam" id="PF12796">
    <property type="entry name" value="Ank_2"/>
    <property type="match status" value="3"/>
</dbReference>
<dbReference type="EMBL" id="QCYY01000568">
    <property type="protein sequence ID" value="ROT84273.1"/>
    <property type="molecule type" value="Genomic_DNA"/>
</dbReference>
<dbReference type="PROSITE" id="PS50088">
    <property type="entry name" value="ANK_REPEAT"/>
    <property type="match status" value="8"/>
</dbReference>
<evidence type="ECO:0000256" key="1">
    <source>
        <dbReference type="ARBA" id="ARBA00022737"/>
    </source>
</evidence>
<evidence type="ECO:0000313" key="5">
    <source>
        <dbReference type="Proteomes" id="UP000283509"/>
    </source>
</evidence>
<feature type="repeat" description="ANK" evidence="3">
    <location>
        <begin position="106"/>
        <end position="138"/>
    </location>
</feature>
<dbReference type="SUPFAM" id="SSF48403">
    <property type="entry name" value="Ankyrin repeat"/>
    <property type="match status" value="1"/>
</dbReference>
<dbReference type="AlphaFoldDB" id="A0A423U6D9"/>
<keyword evidence="1" id="KW-0677">Repeat</keyword>
<dbReference type="Pfam" id="PF00023">
    <property type="entry name" value="Ank"/>
    <property type="match status" value="1"/>
</dbReference>
<evidence type="ECO:0000256" key="3">
    <source>
        <dbReference type="PROSITE-ProRule" id="PRU00023"/>
    </source>
</evidence>
<dbReference type="PRINTS" id="PR01415">
    <property type="entry name" value="ANKYRIN"/>
</dbReference>
<dbReference type="InterPro" id="IPR036770">
    <property type="entry name" value="Ankyrin_rpt-contain_sf"/>
</dbReference>
<feature type="repeat" description="ANK" evidence="3">
    <location>
        <begin position="303"/>
        <end position="335"/>
    </location>
</feature>
<sequence>MSTRADLRLWSSLAEADEGGVRQALEEGADVNHVSNGGGRPLHSAALRSSSRLVRILLDRGALCDVTDDEGFTPLMVASLNGHTEVVQELLKGGADPKMRRPEQFGGDTALHMVTNTDEGEVLRALLEAGADPNACASGMDGKTPLHLAAEFGRENLAELLANHPNCAVDLRDARGHTPARLAKESCPRLSLYLDLCCGAKSHSDKRLIAAVRRSDAEEVRAALDEGADLSLQGPEDGGTLLHLASQDSSGQILEMLLSRGASVDATTSQGFTPLMVAAKRGATDALVHLLAHRANPKLATPDGTTALHLAMQSQDSSAVTALLDAGVDVNATTRDGTTPLHVAAASGAIGLARLLLGDPLCLDPIGGRSPAQVAREAGHLEFAMFIEQVVDGSVQLLQEDFSVVVSQPVPPSPGVYRNLSEPYRGRVLIINYREFSIGDSGTRHGSERDVANLQM</sequence>
<dbReference type="SMART" id="SM00248">
    <property type="entry name" value="ANK"/>
    <property type="match status" value="9"/>
</dbReference>
<feature type="repeat" description="ANK" evidence="3">
    <location>
        <begin position="270"/>
        <end position="302"/>
    </location>
</feature>
<proteinExistence type="predicted"/>
<dbReference type="STRING" id="6689.A0A423U6D9"/>
<protein>
    <submittedName>
        <fullName evidence="4">Uncharacterized protein</fullName>
    </submittedName>
</protein>
<dbReference type="PANTHER" id="PTHR24198:SF165">
    <property type="entry name" value="ANKYRIN REPEAT-CONTAINING PROTEIN-RELATED"/>
    <property type="match status" value="1"/>
</dbReference>
<feature type="repeat" description="ANK" evidence="3">
    <location>
        <begin position="336"/>
        <end position="357"/>
    </location>
</feature>
<dbReference type="OrthoDB" id="6097640at2759"/>
<dbReference type="PROSITE" id="PS50297">
    <property type="entry name" value="ANK_REP_REGION"/>
    <property type="match status" value="7"/>
</dbReference>
<keyword evidence="5" id="KW-1185">Reference proteome</keyword>
<accession>A0A423U6D9</accession>
<dbReference type="Proteomes" id="UP000283509">
    <property type="component" value="Unassembled WGS sequence"/>
</dbReference>
<reference evidence="4 5" key="1">
    <citation type="submission" date="2018-04" db="EMBL/GenBank/DDBJ databases">
        <authorList>
            <person name="Zhang X."/>
            <person name="Yuan J."/>
            <person name="Li F."/>
            <person name="Xiang J."/>
        </authorList>
    </citation>
    <scope>NUCLEOTIDE SEQUENCE [LARGE SCALE GENOMIC DNA]</scope>
    <source>
        <tissue evidence="4">Muscle</tissue>
    </source>
</reference>